<evidence type="ECO:0000313" key="4">
    <source>
        <dbReference type="EMBL" id="MET3615687.1"/>
    </source>
</evidence>
<gene>
    <name evidence="4" type="ORF">ABID16_004034</name>
</gene>
<keyword evidence="5" id="KW-1185">Reference proteome</keyword>
<dbReference type="InterPro" id="IPR011611">
    <property type="entry name" value="PfkB_dom"/>
</dbReference>
<evidence type="ECO:0000256" key="2">
    <source>
        <dbReference type="ARBA" id="ARBA00022777"/>
    </source>
</evidence>
<proteinExistence type="predicted"/>
<dbReference type="PANTHER" id="PTHR10584">
    <property type="entry name" value="SUGAR KINASE"/>
    <property type="match status" value="1"/>
</dbReference>
<sequence>MSFGEETKRAARGGIVCAGNLIVDRVHTLSYWPEEGNLAEILHQDLGVGGGAVNVACDLGSLGLPARIALAGLTGADTDGAYLAERVASFGVDTTAVRQTTEAATSHTHVMSLPGRSRTFFYHGGASALLNAEDVEPETFAAAGFKLFYLGYLMLLPGLDRLDADGRTGASRLLERAKMAGLETAVDFVSSENPDFAREVSAALPWCDHVVINEIEAGRVAQLPLRKLNGNLDRNLMLRAAETMLELGVRKNVIIHAPELSLWQAVNEAPLITKSLRLPPEKIVSPVGAGDAFCAATLFGLHEGWSRERTSAAAHRAAARCLTGATATDGIPPMSMILQEIKDNA</sequence>
<dbReference type="PANTHER" id="PTHR10584:SF166">
    <property type="entry name" value="RIBOKINASE"/>
    <property type="match status" value="1"/>
</dbReference>
<keyword evidence="2 4" id="KW-0418">Kinase</keyword>
<dbReference type="RefSeq" id="WP_354558146.1">
    <property type="nucleotide sequence ID" value="NZ_JBEPMB010000008.1"/>
</dbReference>
<name>A0ABV2J4L1_9HYPH</name>
<evidence type="ECO:0000256" key="1">
    <source>
        <dbReference type="ARBA" id="ARBA00022679"/>
    </source>
</evidence>
<protein>
    <submittedName>
        <fullName evidence="4">Sugar/nucleoside kinase (Ribokinase family)</fullName>
    </submittedName>
</protein>
<dbReference type="GO" id="GO:0016301">
    <property type="term" value="F:kinase activity"/>
    <property type="evidence" value="ECO:0007669"/>
    <property type="project" value="UniProtKB-KW"/>
</dbReference>
<dbReference type="InterPro" id="IPR029056">
    <property type="entry name" value="Ribokinase-like"/>
</dbReference>
<comment type="caution">
    <text evidence="4">The sequence shown here is derived from an EMBL/GenBank/DDBJ whole genome shotgun (WGS) entry which is preliminary data.</text>
</comment>
<organism evidence="4 5">
    <name type="scientific">Rhizobium aquaticum</name>
    <dbReference type="NCBI Taxonomy" id="1549636"/>
    <lineage>
        <taxon>Bacteria</taxon>
        <taxon>Pseudomonadati</taxon>
        <taxon>Pseudomonadota</taxon>
        <taxon>Alphaproteobacteria</taxon>
        <taxon>Hyphomicrobiales</taxon>
        <taxon>Rhizobiaceae</taxon>
        <taxon>Rhizobium/Agrobacterium group</taxon>
        <taxon>Rhizobium</taxon>
    </lineage>
</organism>
<keyword evidence="1" id="KW-0808">Transferase</keyword>
<reference evidence="4 5" key="1">
    <citation type="submission" date="2024-06" db="EMBL/GenBank/DDBJ databases">
        <title>Genomic Encyclopedia of Type Strains, Phase IV (KMG-IV): sequencing the most valuable type-strain genomes for metagenomic binning, comparative biology and taxonomic classification.</title>
        <authorList>
            <person name="Goeker M."/>
        </authorList>
    </citation>
    <scope>NUCLEOTIDE SEQUENCE [LARGE SCALE GENOMIC DNA]</scope>
    <source>
        <strain evidence="4 5">DSM 29780</strain>
    </source>
</reference>
<evidence type="ECO:0000259" key="3">
    <source>
        <dbReference type="Pfam" id="PF00294"/>
    </source>
</evidence>
<accession>A0ABV2J4L1</accession>
<evidence type="ECO:0000313" key="5">
    <source>
        <dbReference type="Proteomes" id="UP001549047"/>
    </source>
</evidence>
<dbReference type="EMBL" id="JBEPMB010000008">
    <property type="protein sequence ID" value="MET3615687.1"/>
    <property type="molecule type" value="Genomic_DNA"/>
</dbReference>
<dbReference type="Proteomes" id="UP001549047">
    <property type="component" value="Unassembled WGS sequence"/>
</dbReference>
<dbReference type="Gene3D" id="3.40.1190.20">
    <property type="match status" value="1"/>
</dbReference>
<dbReference type="Pfam" id="PF00294">
    <property type="entry name" value="PfkB"/>
    <property type="match status" value="1"/>
</dbReference>
<dbReference type="SUPFAM" id="SSF53613">
    <property type="entry name" value="Ribokinase-like"/>
    <property type="match status" value="1"/>
</dbReference>
<feature type="domain" description="Carbohydrate kinase PfkB" evidence="3">
    <location>
        <begin position="15"/>
        <end position="329"/>
    </location>
</feature>